<protein>
    <submittedName>
        <fullName evidence="1">Uncharacterized protein</fullName>
    </submittedName>
</protein>
<reference evidence="1" key="1">
    <citation type="submission" date="2022-08" db="EMBL/GenBank/DDBJ databases">
        <authorList>
            <person name="Gutierrez-Valencia J."/>
        </authorList>
    </citation>
    <scope>NUCLEOTIDE SEQUENCE</scope>
</reference>
<dbReference type="EMBL" id="CAMGYJ010000002">
    <property type="protein sequence ID" value="CAI0377495.1"/>
    <property type="molecule type" value="Genomic_DNA"/>
</dbReference>
<gene>
    <name evidence="1" type="ORF">LITE_LOCUS1476</name>
</gene>
<evidence type="ECO:0000313" key="1">
    <source>
        <dbReference type="EMBL" id="CAI0377495.1"/>
    </source>
</evidence>
<evidence type="ECO:0000313" key="2">
    <source>
        <dbReference type="Proteomes" id="UP001154282"/>
    </source>
</evidence>
<dbReference type="Proteomes" id="UP001154282">
    <property type="component" value="Unassembled WGS sequence"/>
</dbReference>
<accession>A0AAV0GZK3</accession>
<dbReference type="AlphaFoldDB" id="A0AAV0GZK3"/>
<sequence>MVRLLGLRWPVTWISHEIISDTIVDTFFFGIIEQAKHPHHQRLALCQ</sequence>
<comment type="caution">
    <text evidence="1">The sequence shown here is derived from an EMBL/GenBank/DDBJ whole genome shotgun (WGS) entry which is preliminary data.</text>
</comment>
<keyword evidence="2" id="KW-1185">Reference proteome</keyword>
<proteinExistence type="predicted"/>
<organism evidence="1 2">
    <name type="scientific">Linum tenue</name>
    <dbReference type="NCBI Taxonomy" id="586396"/>
    <lineage>
        <taxon>Eukaryota</taxon>
        <taxon>Viridiplantae</taxon>
        <taxon>Streptophyta</taxon>
        <taxon>Embryophyta</taxon>
        <taxon>Tracheophyta</taxon>
        <taxon>Spermatophyta</taxon>
        <taxon>Magnoliopsida</taxon>
        <taxon>eudicotyledons</taxon>
        <taxon>Gunneridae</taxon>
        <taxon>Pentapetalae</taxon>
        <taxon>rosids</taxon>
        <taxon>fabids</taxon>
        <taxon>Malpighiales</taxon>
        <taxon>Linaceae</taxon>
        <taxon>Linum</taxon>
    </lineage>
</organism>
<name>A0AAV0GZK3_9ROSI</name>